<sequence length="201" mass="22742">MDGDNVVELVCRLCRWKDKDGPKPKSFITWVPSDSLPADIRVYDHLFTTVEPSSSDDWVDEINNESEFERIGYFAVDPETTFDPRSRNGNLFFNRTVSLPGEGAMNKEKRSKQEEGAMAAHRAKQLADLASKEARKKIAPVDLFRLAAEHEGLYSKYNVETGVPTHDADGKELSKNARKALAKKQAKHASRDYEGNRDYCM</sequence>
<keyword evidence="4" id="KW-0436">Ligase</keyword>
<dbReference type="InterPro" id="IPR049437">
    <property type="entry name" value="tRNA-synt_1c_C2"/>
</dbReference>
<evidence type="ECO:0000313" key="5">
    <source>
        <dbReference type="Proteomes" id="UP001153069"/>
    </source>
</evidence>
<feature type="region of interest" description="Disordered" evidence="2">
    <location>
        <begin position="176"/>
        <end position="201"/>
    </location>
</feature>
<dbReference type="InterPro" id="IPR011035">
    <property type="entry name" value="Ribosomal_bL25/Gln-tRNA_synth"/>
</dbReference>
<dbReference type="OrthoDB" id="10250478at2759"/>
<keyword evidence="5" id="KW-1185">Reference proteome</keyword>
<keyword evidence="1" id="KW-0648">Protein biosynthesis</keyword>
<dbReference type="GO" id="GO:0006412">
    <property type="term" value="P:translation"/>
    <property type="evidence" value="ECO:0007669"/>
    <property type="project" value="UniProtKB-KW"/>
</dbReference>
<name>A0A9N8HJW0_9STRA</name>
<evidence type="ECO:0000259" key="3">
    <source>
        <dbReference type="Pfam" id="PF20974"/>
    </source>
</evidence>
<dbReference type="GO" id="GO:0016874">
    <property type="term" value="F:ligase activity"/>
    <property type="evidence" value="ECO:0007669"/>
    <property type="project" value="UniProtKB-KW"/>
</dbReference>
<dbReference type="Pfam" id="PF20974">
    <property type="entry name" value="tRNA-synt_1c_C2"/>
    <property type="match status" value="1"/>
</dbReference>
<dbReference type="Proteomes" id="UP001153069">
    <property type="component" value="Unassembled WGS sequence"/>
</dbReference>
<dbReference type="EMBL" id="CAICTM010000888">
    <property type="protein sequence ID" value="CAB9517913.1"/>
    <property type="molecule type" value="Genomic_DNA"/>
</dbReference>
<protein>
    <submittedName>
        <fullName evidence="4">Glutamine--tRNA ligase</fullName>
    </submittedName>
</protein>
<comment type="caution">
    <text evidence="4">The sequence shown here is derived from an EMBL/GenBank/DDBJ whole genome shotgun (WGS) entry which is preliminary data.</text>
</comment>
<reference evidence="4" key="1">
    <citation type="submission" date="2020-06" db="EMBL/GenBank/DDBJ databases">
        <authorList>
            <consortium name="Plant Systems Biology data submission"/>
        </authorList>
    </citation>
    <scope>NUCLEOTIDE SEQUENCE</scope>
    <source>
        <strain evidence="4">D6</strain>
    </source>
</reference>
<proteinExistence type="predicted"/>
<organism evidence="4 5">
    <name type="scientific">Seminavis robusta</name>
    <dbReference type="NCBI Taxonomy" id="568900"/>
    <lineage>
        <taxon>Eukaryota</taxon>
        <taxon>Sar</taxon>
        <taxon>Stramenopiles</taxon>
        <taxon>Ochrophyta</taxon>
        <taxon>Bacillariophyta</taxon>
        <taxon>Bacillariophyceae</taxon>
        <taxon>Bacillariophycidae</taxon>
        <taxon>Naviculales</taxon>
        <taxon>Naviculaceae</taxon>
        <taxon>Seminavis</taxon>
    </lineage>
</organism>
<evidence type="ECO:0000256" key="1">
    <source>
        <dbReference type="ARBA" id="ARBA00022917"/>
    </source>
</evidence>
<feature type="domain" description="tRNA synthetases class I (E and Q) anti-codon binding" evidence="3">
    <location>
        <begin position="27"/>
        <end position="67"/>
    </location>
</feature>
<feature type="compositionally biased region" description="Basic residues" evidence="2">
    <location>
        <begin position="176"/>
        <end position="188"/>
    </location>
</feature>
<dbReference type="AlphaFoldDB" id="A0A9N8HJW0"/>
<gene>
    <name evidence="4" type="ORF">SEMRO_890_G216800.1</name>
</gene>
<feature type="compositionally biased region" description="Basic and acidic residues" evidence="2">
    <location>
        <begin position="189"/>
        <end position="201"/>
    </location>
</feature>
<evidence type="ECO:0000313" key="4">
    <source>
        <dbReference type="EMBL" id="CAB9517913.1"/>
    </source>
</evidence>
<dbReference type="Gene3D" id="2.40.240.10">
    <property type="entry name" value="Ribosomal Protein L25, Chain P"/>
    <property type="match status" value="2"/>
</dbReference>
<dbReference type="InterPro" id="IPR020056">
    <property type="entry name" value="Rbsml_bL25/Gln-tRNA_synth_N"/>
</dbReference>
<evidence type="ECO:0000256" key="2">
    <source>
        <dbReference type="SAM" id="MobiDB-lite"/>
    </source>
</evidence>
<dbReference type="SUPFAM" id="SSF50715">
    <property type="entry name" value="Ribosomal protein L25-like"/>
    <property type="match status" value="1"/>
</dbReference>
<accession>A0A9N8HJW0</accession>